<sequence>MKRVFTSLTRRSASRSSSTTYADDSPEAVILREVAAFCDSGNSGAQGTDYVHLPAIVESAESSPNAAKEAAHRIRKTLSDPAKTPGHMQYNAIMLVRILIDNPGHTFARNLDAKFTSTMKDLLRQGRDMNVQQFLRETLEFMETQRSWDEDLATLVAMWKKEKERYNKARTFLVRQSQSQSQSQQRGQNYFGASRPAHGTILPPPDELAARVEEARNSSKLLLQFVQSTPPAEILENEIIAEFSHRCQSASRAIQAYINSTNPAPDEDTLLTLIETNDEISVALSKHQRAVLNARKALGSTSSQSPVESGEVAASGANTRPVPAPPLPQRNVSVAPELSSPVPAPVPAPAFAPVPAPVPTPAPAPTANTSTGAGRFEYRSEDFQVQNPFADNHGIYDTPSHYEGNQQTNTYGANGPNGQWHQNTERTV</sequence>
<dbReference type="GO" id="GO:0035091">
    <property type="term" value="F:phosphatidylinositol binding"/>
    <property type="evidence" value="ECO:0007669"/>
    <property type="project" value="InterPro"/>
</dbReference>
<evidence type="ECO:0008006" key="11">
    <source>
        <dbReference type="Google" id="ProtNLM"/>
    </source>
</evidence>
<feature type="region of interest" description="Disordered" evidence="6">
    <location>
        <begin position="297"/>
        <end position="341"/>
    </location>
</feature>
<dbReference type="STRING" id="1160497.A0A1L9VUM7"/>
<dbReference type="InterPro" id="IPR002014">
    <property type="entry name" value="VHS_dom"/>
</dbReference>
<feature type="compositionally biased region" description="Polar residues" evidence="6">
    <location>
        <begin position="404"/>
        <end position="422"/>
    </location>
</feature>
<comment type="subcellular location">
    <subcellularLocation>
        <location evidence="1">Membrane</location>
        <topology evidence="1">Peripheral membrane protein</topology>
    </subcellularLocation>
</comment>
<dbReference type="InterPro" id="IPR044836">
    <property type="entry name" value="TOL_plant"/>
</dbReference>
<feature type="compositionally biased region" description="Low complexity" evidence="6">
    <location>
        <begin position="176"/>
        <end position="185"/>
    </location>
</feature>
<gene>
    <name evidence="9" type="ORF">ASPGLDRAFT_118973</name>
</gene>
<evidence type="ECO:0000256" key="6">
    <source>
        <dbReference type="SAM" id="MobiDB-lite"/>
    </source>
</evidence>
<keyword evidence="5" id="KW-0472">Membrane</keyword>
<dbReference type="VEuPathDB" id="FungiDB:ASPGLDRAFT_118973"/>
<keyword evidence="3" id="KW-0813">Transport</keyword>
<evidence type="ECO:0000259" key="7">
    <source>
        <dbReference type="PROSITE" id="PS50179"/>
    </source>
</evidence>
<feature type="domain" description="VHS" evidence="7">
    <location>
        <begin position="40"/>
        <end position="165"/>
    </location>
</feature>
<evidence type="ECO:0000256" key="5">
    <source>
        <dbReference type="ARBA" id="ARBA00023136"/>
    </source>
</evidence>
<reference evidence="10" key="1">
    <citation type="journal article" date="2017" name="Genome Biol.">
        <title>Comparative genomics reveals high biological diversity and specific adaptations in the industrially and medically important fungal genus Aspergillus.</title>
        <authorList>
            <person name="de Vries R.P."/>
            <person name="Riley R."/>
            <person name="Wiebenga A."/>
            <person name="Aguilar-Osorio G."/>
            <person name="Amillis S."/>
            <person name="Uchima C.A."/>
            <person name="Anderluh G."/>
            <person name="Asadollahi M."/>
            <person name="Askin M."/>
            <person name="Barry K."/>
            <person name="Battaglia E."/>
            <person name="Bayram O."/>
            <person name="Benocci T."/>
            <person name="Braus-Stromeyer S.A."/>
            <person name="Caldana C."/>
            <person name="Canovas D."/>
            <person name="Cerqueira G.C."/>
            <person name="Chen F."/>
            <person name="Chen W."/>
            <person name="Choi C."/>
            <person name="Clum A."/>
            <person name="Dos Santos R.A."/>
            <person name="Damasio A.R."/>
            <person name="Diallinas G."/>
            <person name="Emri T."/>
            <person name="Fekete E."/>
            <person name="Flipphi M."/>
            <person name="Freyberg S."/>
            <person name="Gallo A."/>
            <person name="Gournas C."/>
            <person name="Habgood R."/>
            <person name="Hainaut M."/>
            <person name="Harispe M.L."/>
            <person name="Henrissat B."/>
            <person name="Hilden K.S."/>
            <person name="Hope R."/>
            <person name="Hossain A."/>
            <person name="Karabika E."/>
            <person name="Karaffa L."/>
            <person name="Karanyi Z."/>
            <person name="Krasevec N."/>
            <person name="Kuo A."/>
            <person name="Kusch H."/>
            <person name="LaButti K."/>
            <person name="Lagendijk E.L."/>
            <person name="Lapidus A."/>
            <person name="Levasseur A."/>
            <person name="Lindquist E."/>
            <person name="Lipzen A."/>
            <person name="Logrieco A.F."/>
            <person name="MacCabe A."/>
            <person name="Maekelae M.R."/>
            <person name="Malavazi I."/>
            <person name="Melin P."/>
            <person name="Meyer V."/>
            <person name="Mielnichuk N."/>
            <person name="Miskei M."/>
            <person name="Molnar A.P."/>
            <person name="Mule G."/>
            <person name="Ngan C.Y."/>
            <person name="Orejas M."/>
            <person name="Orosz E."/>
            <person name="Ouedraogo J.P."/>
            <person name="Overkamp K.M."/>
            <person name="Park H.-S."/>
            <person name="Perrone G."/>
            <person name="Piumi F."/>
            <person name="Punt P.J."/>
            <person name="Ram A.F."/>
            <person name="Ramon A."/>
            <person name="Rauscher S."/>
            <person name="Record E."/>
            <person name="Riano-Pachon D.M."/>
            <person name="Robert V."/>
            <person name="Roehrig J."/>
            <person name="Ruller R."/>
            <person name="Salamov A."/>
            <person name="Salih N.S."/>
            <person name="Samson R.A."/>
            <person name="Sandor E."/>
            <person name="Sanguinetti M."/>
            <person name="Schuetze T."/>
            <person name="Sepcic K."/>
            <person name="Shelest E."/>
            <person name="Sherlock G."/>
            <person name="Sophianopoulou V."/>
            <person name="Squina F.M."/>
            <person name="Sun H."/>
            <person name="Susca A."/>
            <person name="Todd R.B."/>
            <person name="Tsang A."/>
            <person name="Unkles S.E."/>
            <person name="van de Wiele N."/>
            <person name="van Rossen-Uffink D."/>
            <person name="Oliveira J.V."/>
            <person name="Vesth T.C."/>
            <person name="Visser J."/>
            <person name="Yu J.-H."/>
            <person name="Zhou M."/>
            <person name="Andersen M.R."/>
            <person name="Archer D.B."/>
            <person name="Baker S.E."/>
            <person name="Benoit I."/>
            <person name="Brakhage A.A."/>
            <person name="Braus G.H."/>
            <person name="Fischer R."/>
            <person name="Frisvad J.C."/>
            <person name="Goldman G.H."/>
            <person name="Houbraken J."/>
            <person name="Oakley B."/>
            <person name="Pocsi I."/>
            <person name="Scazzocchio C."/>
            <person name="Seiboth B."/>
            <person name="vanKuyk P.A."/>
            <person name="Wortman J."/>
            <person name="Dyer P.S."/>
            <person name="Grigoriev I.V."/>
        </authorList>
    </citation>
    <scope>NUCLEOTIDE SEQUENCE [LARGE SCALE GENOMIC DNA]</scope>
    <source>
        <strain evidence="10">CBS 516.65</strain>
    </source>
</reference>
<dbReference type="GeneID" id="34456268"/>
<proteinExistence type="predicted"/>
<dbReference type="PANTHER" id="PTHR45898:SF4">
    <property type="entry name" value="TARGET OF MYB PROTEIN 1"/>
    <property type="match status" value="1"/>
</dbReference>
<dbReference type="InterPro" id="IPR008942">
    <property type="entry name" value="ENTH_VHS"/>
</dbReference>
<dbReference type="Pfam" id="PF03127">
    <property type="entry name" value="GAT"/>
    <property type="match status" value="1"/>
</dbReference>
<dbReference type="GO" id="GO:0005737">
    <property type="term" value="C:cytoplasm"/>
    <property type="evidence" value="ECO:0007669"/>
    <property type="project" value="UniProtKB-ARBA"/>
</dbReference>
<evidence type="ECO:0000313" key="10">
    <source>
        <dbReference type="Proteomes" id="UP000184300"/>
    </source>
</evidence>
<name>A0A1L9VUM7_ASPGL</name>
<dbReference type="GO" id="GO:0043130">
    <property type="term" value="F:ubiquitin binding"/>
    <property type="evidence" value="ECO:0007669"/>
    <property type="project" value="InterPro"/>
</dbReference>
<dbReference type="EMBL" id="KV878890">
    <property type="protein sequence ID" value="OJJ87600.1"/>
    <property type="molecule type" value="Genomic_DNA"/>
</dbReference>
<dbReference type="GO" id="GO:0043328">
    <property type="term" value="P:protein transport to vacuole involved in ubiquitin-dependent protein catabolic process via the multivesicular body sorting pathway"/>
    <property type="evidence" value="ECO:0007669"/>
    <property type="project" value="InterPro"/>
</dbReference>
<feature type="domain" description="GAT" evidence="8">
    <location>
        <begin position="203"/>
        <end position="292"/>
    </location>
</feature>
<dbReference type="RefSeq" id="XP_022404283.1">
    <property type="nucleotide sequence ID" value="XM_022540007.1"/>
</dbReference>
<organism evidence="9 10">
    <name type="scientific">Aspergillus glaucus CBS 516.65</name>
    <dbReference type="NCBI Taxonomy" id="1160497"/>
    <lineage>
        <taxon>Eukaryota</taxon>
        <taxon>Fungi</taxon>
        <taxon>Dikarya</taxon>
        <taxon>Ascomycota</taxon>
        <taxon>Pezizomycotina</taxon>
        <taxon>Eurotiomycetes</taxon>
        <taxon>Eurotiomycetidae</taxon>
        <taxon>Eurotiales</taxon>
        <taxon>Aspergillaceae</taxon>
        <taxon>Aspergillus</taxon>
        <taxon>Aspergillus subgen. Aspergillus</taxon>
    </lineage>
</organism>
<dbReference type="PROSITE" id="PS50179">
    <property type="entry name" value="VHS"/>
    <property type="match status" value="1"/>
</dbReference>
<feature type="region of interest" description="Disordered" evidence="6">
    <location>
        <begin position="404"/>
        <end position="428"/>
    </location>
</feature>
<evidence type="ECO:0000256" key="4">
    <source>
        <dbReference type="ARBA" id="ARBA00022927"/>
    </source>
</evidence>
<feature type="region of interest" description="Disordered" evidence="6">
    <location>
        <begin position="173"/>
        <end position="204"/>
    </location>
</feature>
<protein>
    <recommendedName>
        <fullName evidence="11">GAT domain-containing protein</fullName>
    </recommendedName>
</protein>
<evidence type="ECO:0000256" key="3">
    <source>
        <dbReference type="ARBA" id="ARBA00022448"/>
    </source>
</evidence>
<evidence type="ECO:0000256" key="2">
    <source>
        <dbReference type="ARBA" id="ARBA00011446"/>
    </source>
</evidence>
<feature type="compositionally biased region" description="Low complexity" evidence="6">
    <location>
        <begin position="332"/>
        <end position="341"/>
    </location>
</feature>
<dbReference type="GO" id="GO:0016020">
    <property type="term" value="C:membrane"/>
    <property type="evidence" value="ECO:0007669"/>
    <property type="project" value="UniProtKB-SubCell"/>
</dbReference>
<comment type="subunit">
    <text evidence="2">Component of the ESCRT-0 complex composed of HSE1 and VPS27.</text>
</comment>
<dbReference type="SUPFAM" id="SSF89009">
    <property type="entry name" value="GAT-like domain"/>
    <property type="match status" value="1"/>
</dbReference>
<keyword evidence="4" id="KW-0653">Protein transport</keyword>
<dbReference type="PROSITE" id="PS50909">
    <property type="entry name" value="GAT"/>
    <property type="match status" value="1"/>
</dbReference>
<dbReference type="Proteomes" id="UP000184300">
    <property type="component" value="Unassembled WGS sequence"/>
</dbReference>
<dbReference type="Gene3D" id="1.20.58.160">
    <property type="match status" value="1"/>
</dbReference>
<accession>A0A1L9VUM7</accession>
<dbReference type="PANTHER" id="PTHR45898">
    <property type="entry name" value="TOM1-LIKE PROTEIN"/>
    <property type="match status" value="1"/>
</dbReference>
<dbReference type="Gene3D" id="1.25.40.90">
    <property type="match status" value="1"/>
</dbReference>
<dbReference type="InterPro" id="IPR004152">
    <property type="entry name" value="GAT_dom"/>
</dbReference>
<evidence type="ECO:0000256" key="1">
    <source>
        <dbReference type="ARBA" id="ARBA00004170"/>
    </source>
</evidence>
<dbReference type="InterPro" id="IPR038425">
    <property type="entry name" value="GAT_sf"/>
</dbReference>
<dbReference type="OrthoDB" id="5393057at2759"/>
<dbReference type="CDD" id="cd21383">
    <property type="entry name" value="GAT_GGA_Tom1-like"/>
    <property type="match status" value="1"/>
</dbReference>
<evidence type="ECO:0000313" key="9">
    <source>
        <dbReference type="EMBL" id="OJJ87600.1"/>
    </source>
</evidence>
<dbReference type="SUPFAM" id="SSF48464">
    <property type="entry name" value="ENTH/VHS domain"/>
    <property type="match status" value="1"/>
</dbReference>
<evidence type="ECO:0000259" key="8">
    <source>
        <dbReference type="PROSITE" id="PS50909"/>
    </source>
</evidence>
<dbReference type="AlphaFoldDB" id="A0A1L9VUM7"/>
<keyword evidence="10" id="KW-1185">Reference proteome</keyword>